<evidence type="ECO:0000313" key="2">
    <source>
        <dbReference type="Proteomes" id="UP001161704"/>
    </source>
</evidence>
<dbReference type="RefSeq" id="WP_268451386.1">
    <property type="nucleotide sequence ID" value="NZ_JAOCFK010000120.1"/>
</dbReference>
<dbReference type="Proteomes" id="UP001161704">
    <property type="component" value="Unassembled WGS sequence"/>
</dbReference>
<sequence>MMVSDERYRGHQVFSELDEYIDFYRSLSISVMSFATMGTTAFVSMDTYVYSSIQGTVDSIKTLLEKGRINDCYSLVRKYFDSAVINVYSNLYLQDHRSIDNYIVEKVNNWLHGKEKRPEYRIMSQYIKKSRVLEAINNLIYVNELYKNVRERCNAHTHYNYFKNILLNDSEVYLKERSCILDELLKDVRSIFILHLSYICTICQHYMMSSDYLDHLECGMTPPEDSQYWVSPFFQNAFSKILMKERPDIGSAILSSTSMHLEGEIA</sequence>
<organism evidence="1 2">
    <name type="scientific">Aeromonas caviae</name>
    <name type="common">Aeromonas punctata</name>
    <dbReference type="NCBI Taxonomy" id="648"/>
    <lineage>
        <taxon>Bacteria</taxon>
        <taxon>Pseudomonadati</taxon>
        <taxon>Pseudomonadota</taxon>
        <taxon>Gammaproteobacteria</taxon>
        <taxon>Aeromonadales</taxon>
        <taxon>Aeromonadaceae</taxon>
        <taxon>Aeromonas</taxon>
    </lineage>
</organism>
<reference evidence="1" key="1">
    <citation type="submission" date="2022-09" db="EMBL/GenBank/DDBJ databases">
        <title>Intensive care unit water sources are persistently colonized with multi-drug resistant bacteria and are the site of extensive horizontal gene transfer of antibiotic resistance genes.</title>
        <authorList>
            <person name="Diorio-Toth L."/>
        </authorList>
    </citation>
    <scope>NUCLEOTIDE SEQUENCE</scope>
    <source>
        <strain evidence="1">GD03710</strain>
    </source>
</reference>
<name>A0AA42UHV3_AERCA</name>
<dbReference type="EMBL" id="JAOCIZ010000064">
    <property type="protein sequence ID" value="MDH1506427.1"/>
    <property type="molecule type" value="Genomic_DNA"/>
</dbReference>
<proteinExistence type="predicted"/>
<protein>
    <submittedName>
        <fullName evidence="1">Uncharacterized protein</fullName>
    </submittedName>
</protein>
<comment type="caution">
    <text evidence="1">The sequence shown here is derived from an EMBL/GenBank/DDBJ whole genome shotgun (WGS) entry which is preliminary data.</text>
</comment>
<evidence type="ECO:0000313" key="1">
    <source>
        <dbReference type="EMBL" id="MDH1506427.1"/>
    </source>
</evidence>
<accession>A0AA42UHV3</accession>
<gene>
    <name evidence="1" type="ORF">N5I20_15325</name>
</gene>
<dbReference type="AlphaFoldDB" id="A0AA42UHV3"/>